<dbReference type="Pfam" id="PF23494">
    <property type="entry name" value="bPH_10"/>
    <property type="match status" value="1"/>
</dbReference>
<evidence type="ECO:0008006" key="6">
    <source>
        <dbReference type="Google" id="ProtNLM"/>
    </source>
</evidence>
<feature type="domain" description="YqeB PH" evidence="3">
    <location>
        <begin position="8"/>
        <end position="158"/>
    </location>
</feature>
<dbReference type="InterPro" id="IPR056411">
    <property type="entry name" value="CysS_C"/>
</dbReference>
<dbReference type="Pfam" id="PF23493">
    <property type="entry name" value="CysS_C"/>
    <property type="match status" value="1"/>
</dbReference>
<keyword evidence="5" id="KW-1185">Reference proteome</keyword>
<accession>A0A7W7SXP6</accession>
<evidence type="ECO:0000313" key="4">
    <source>
        <dbReference type="EMBL" id="MBB4962247.1"/>
    </source>
</evidence>
<sequence length="231" mass="25049">MVGNDGGTVVGAPGWDRLLMWGGFPVLGAGLGWLLKAGAGWVASLPWAPFQGPFELVASAPEPYATIGAPVLGGLAGLVLAFLGAQESLTVTVANDRVSLRRGDGGIREIDRSAVAGVFLDGKQLVLLGRSTDELAREKSDLDATRLTEAFRAHGYPWLAEGDPYRHEYRRWVPGLPELPTGADALLKARERALRKGENQDVVELRTELAQLGVVVRDEENRQYWRLSQPR</sequence>
<gene>
    <name evidence="4" type="ORF">FHR38_005980</name>
</gene>
<organism evidence="4 5">
    <name type="scientific">Micromonospora polyrhachis</name>
    <dbReference type="NCBI Taxonomy" id="1282883"/>
    <lineage>
        <taxon>Bacteria</taxon>
        <taxon>Bacillati</taxon>
        <taxon>Actinomycetota</taxon>
        <taxon>Actinomycetes</taxon>
        <taxon>Micromonosporales</taxon>
        <taxon>Micromonosporaceae</taxon>
        <taxon>Micromonospora</taxon>
    </lineage>
</organism>
<keyword evidence="1" id="KW-0472">Membrane</keyword>
<evidence type="ECO:0000256" key="1">
    <source>
        <dbReference type="SAM" id="Phobius"/>
    </source>
</evidence>
<comment type="caution">
    <text evidence="4">The sequence shown here is derived from an EMBL/GenBank/DDBJ whole genome shotgun (WGS) entry which is preliminary data.</text>
</comment>
<evidence type="ECO:0000259" key="3">
    <source>
        <dbReference type="Pfam" id="PF23494"/>
    </source>
</evidence>
<feature type="transmembrane region" description="Helical" evidence="1">
    <location>
        <begin position="63"/>
        <end position="83"/>
    </location>
</feature>
<name>A0A7W7SXP6_9ACTN</name>
<evidence type="ECO:0000313" key="5">
    <source>
        <dbReference type="Proteomes" id="UP000578819"/>
    </source>
</evidence>
<dbReference type="EMBL" id="JACHJW010000001">
    <property type="protein sequence ID" value="MBB4962247.1"/>
    <property type="molecule type" value="Genomic_DNA"/>
</dbReference>
<dbReference type="InterPro" id="IPR057798">
    <property type="entry name" value="PH_YqeB"/>
</dbReference>
<feature type="transmembrane region" description="Helical" evidence="1">
    <location>
        <begin position="18"/>
        <end position="43"/>
    </location>
</feature>
<keyword evidence="1" id="KW-1133">Transmembrane helix</keyword>
<evidence type="ECO:0000259" key="2">
    <source>
        <dbReference type="Pfam" id="PF23493"/>
    </source>
</evidence>
<dbReference type="RefSeq" id="WP_184538338.1">
    <property type="nucleotide sequence ID" value="NZ_JACHJW010000001.1"/>
</dbReference>
<proteinExistence type="predicted"/>
<protein>
    <recommendedName>
        <fullName evidence="6">DUF308 domain-containing protein</fullName>
    </recommendedName>
</protein>
<keyword evidence="1" id="KW-0812">Transmembrane</keyword>
<feature type="domain" description="Cysteinyl-tRNA ligase anticodon binding" evidence="2">
    <location>
        <begin position="177"/>
        <end position="226"/>
    </location>
</feature>
<reference evidence="4 5" key="1">
    <citation type="submission" date="2020-08" db="EMBL/GenBank/DDBJ databases">
        <title>Sequencing the genomes of 1000 actinobacteria strains.</title>
        <authorList>
            <person name="Klenk H.-P."/>
        </authorList>
    </citation>
    <scope>NUCLEOTIDE SEQUENCE [LARGE SCALE GENOMIC DNA]</scope>
    <source>
        <strain evidence="4 5">DSM 45886</strain>
    </source>
</reference>
<dbReference type="AlphaFoldDB" id="A0A7W7SXP6"/>
<dbReference type="Proteomes" id="UP000578819">
    <property type="component" value="Unassembled WGS sequence"/>
</dbReference>